<evidence type="ECO:0000256" key="2">
    <source>
        <dbReference type="ARBA" id="ARBA00022730"/>
    </source>
</evidence>
<organism evidence="8 9">
    <name type="scientific">Candidatus Cyrtobacter comes</name>
    <dbReference type="NCBI Taxonomy" id="675776"/>
    <lineage>
        <taxon>Bacteria</taxon>
        <taxon>Pseudomonadati</taxon>
        <taxon>Pseudomonadota</taxon>
        <taxon>Alphaproteobacteria</taxon>
        <taxon>Rickettsiales</taxon>
        <taxon>Candidatus Midichloriaceae</taxon>
        <taxon>Candidatus Cyrtobacter</taxon>
    </lineage>
</organism>
<evidence type="ECO:0000256" key="6">
    <source>
        <dbReference type="ARBA" id="ARBA00035197"/>
    </source>
</evidence>
<dbReference type="EMBL" id="JARGYT010000002">
    <property type="protein sequence ID" value="MDZ5761738.1"/>
    <property type="molecule type" value="Genomic_DNA"/>
</dbReference>
<evidence type="ECO:0000313" key="9">
    <source>
        <dbReference type="Proteomes" id="UP001293791"/>
    </source>
</evidence>
<comment type="subunit">
    <text evidence="7">Part of the 50S ribosomal subunit; part of the 5S rRNA/L5/L18/L25 subcomplex. Contacts the 5S and 23S rRNAs.</text>
</comment>
<dbReference type="GO" id="GO:0005840">
    <property type="term" value="C:ribosome"/>
    <property type="evidence" value="ECO:0007669"/>
    <property type="project" value="UniProtKB-KW"/>
</dbReference>
<protein>
    <recommendedName>
        <fullName evidence="6 7">Large ribosomal subunit protein uL18</fullName>
    </recommendedName>
</protein>
<evidence type="ECO:0000313" key="8">
    <source>
        <dbReference type="EMBL" id="MDZ5761738.1"/>
    </source>
</evidence>
<dbReference type="SUPFAM" id="SSF53137">
    <property type="entry name" value="Translational machinery components"/>
    <property type="match status" value="1"/>
</dbReference>
<keyword evidence="4 7" id="KW-0689">Ribosomal protein</keyword>
<reference evidence="8 9" key="1">
    <citation type="submission" date="2023-02" db="EMBL/GenBank/DDBJ databases">
        <title>Host association and intracellularity evolved multiple times independently in the Rickettsiales.</title>
        <authorList>
            <person name="Castelli M."/>
            <person name="Nardi T."/>
            <person name="Gammuto L."/>
            <person name="Bellinzona G."/>
            <person name="Sabaneyeva E."/>
            <person name="Potekhin A."/>
            <person name="Serra V."/>
            <person name="Petroni G."/>
            <person name="Sassera D."/>
        </authorList>
    </citation>
    <scope>NUCLEOTIDE SEQUENCE [LARGE SCALE GENOMIC DNA]</scope>
    <source>
        <strain evidence="8 9">BOD18</strain>
    </source>
</reference>
<evidence type="ECO:0000256" key="1">
    <source>
        <dbReference type="ARBA" id="ARBA00007116"/>
    </source>
</evidence>
<keyword evidence="2 7" id="KW-0699">rRNA-binding</keyword>
<proteinExistence type="inferred from homology"/>
<dbReference type="InterPro" id="IPR057268">
    <property type="entry name" value="Ribosomal_L18"/>
</dbReference>
<name>A0ABU5L6J9_9RICK</name>
<evidence type="ECO:0000256" key="7">
    <source>
        <dbReference type="HAMAP-Rule" id="MF_01337"/>
    </source>
</evidence>
<dbReference type="Gene3D" id="3.30.420.100">
    <property type="match status" value="1"/>
</dbReference>
<dbReference type="PANTHER" id="PTHR12899:SF3">
    <property type="entry name" value="LARGE RIBOSOMAL SUBUNIT PROTEIN UL18M"/>
    <property type="match status" value="1"/>
</dbReference>
<comment type="caution">
    <text evidence="8">The sequence shown here is derived from an EMBL/GenBank/DDBJ whole genome shotgun (WGS) entry which is preliminary data.</text>
</comment>
<keyword evidence="5 7" id="KW-0687">Ribonucleoprotein</keyword>
<dbReference type="NCBIfam" id="TIGR00060">
    <property type="entry name" value="L18_bact"/>
    <property type="match status" value="1"/>
</dbReference>
<dbReference type="InterPro" id="IPR004389">
    <property type="entry name" value="Ribosomal_uL18_bac-type"/>
</dbReference>
<comment type="function">
    <text evidence="7">This is one of the proteins that bind and probably mediate the attachment of the 5S RNA into the large ribosomal subunit, where it forms part of the central protuberance.</text>
</comment>
<evidence type="ECO:0000256" key="5">
    <source>
        <dbReference type="ARBA" id="ARBA00023274"/>
    </source>
</evidence>
<accession>A0ABU5L6J9</accession>
<comment type="similarity">
    <text evidence="1 7">Belongs to the universal ribosomal protein uL18 family.</text>
</comment>
<dbReference type="Pfam" id="PF00861">
    <property type="entry name" value="Ribosomal_L18p"/>
    <property type="match status" value="1"/>
</dbReference>
<dbReference type="HAMAP" id="MF_01337_B">
    <property type="entry name" value="Ribosomal_uL18_B"/>
    <property type="match status" value="1"/>
</dbReference>
<evidence type="ECO:0000256" key="3">
    <source>
        <dbReference type="ARBA" id="ARBA00022884"/>
    </source>
</evidence>
<dbReference type="RefSeq" id="WP_322497248.1">
    <property type="nucleotide sequence ID" value="NZ_JARGYT010000002.1"/>
</dbReference>
<keyword evidence="3 7" id="KW-0694">RNA-binding</keyword>
<dbReference type="PANTHER" id="PTHR12899">
    <property type="entry name" value="39S RIBOSOMAL PROTEIN L18, MITOCHONDRIAL"/>
    <property type="match status" value="1"/>
</dbReference>
<keyword evidence="9" id="KW-1185">Reference proteome</keyword>
<dbReference type="InterPro" id="IPR005484">
    <property type="entry name" value="Ribosomal_uL18_bac/plant/anim"/>
</dbReference>
<dbReference type="CDD" id="cd00432">
    <property type="entry name" value="Ribosomal_L18_L5e"/>
    <property type="match status" value="1"/>
</dbReference>
<evidence type="ECO:0000256" key="4">
    <source>
        <dbReference type="ARBA" id="ARBA00022980"/>
    </source>
</evidence>
<dbReference type="Proteomes" id="UP001293791">
    <property type="component" value="Unassembled WGS sequence"/>
</dbReference>
<sequence length="116" mass="12557">MSKLANSIRRKNRTRHKLSSVSGDKCRLSVYKSNKHIYVQVIDDSKGVTLAAVSTLSKEFSGVVANASSAERLGDVIAKNAIAKGVNEVVFDRGGYKYHGCIKALADSARKAGLRF</sequence>
<gene>
    <name evidence="7" type="primary">rplR</name>
    <name evidence="8" type="ORF">Cyrtocomes_00096</name>
</gene>